<dbReference type="AlphaFoldDB" id="A0A2M6K8E2"/>
<keyword evidence="2" id="KW-0812">Transmembrane</keyword>
<accession>A0A2M6K8E2</accession>
<protein>
    <submittedName>
        <fullName evidence="3">Uncharacterized protein</fullName>
    </submittedName>
</protein>
<organism evidence="3 4">
    <name type="scientific">Candidatus Falkowbacteria bacterium CG11_big_fil_rev_8_21_14_0_20_39_10</name>
    <dbReference type="NCBI Taxonomy" id="1974570"/>
    <lineage>
        <taxon>Bacteria</taxon>
        <taxon>Candidatus Falkowiibacteriota</taxon>
    </lineage>
</organism>
<dbReference type="EMBL" id="PCWW01000057">
    <property type="protein sequence ID" value="PIR13098.1"/>
    <property type="molecule type" value="Genomic_DNA"/>
</dbReference>
<sequence length="160" mass="17735">MVQADTIGSGVDERLLAGELGQQKQAAKQGEAQREVVQEASLRERQMAARQEEAKQKEKEAAGKEIEAGDTVKSKLKDKILNGIPFYNSYRALKSFFGDKKIKFDIVDTMILVFTNIELILVIFGALAIFILVAYIYENPTELLKAFGLGAVYSALKALF</sequence>
<gene>
    <name evidence="3" type="ORF">COV49_03290</name>
</gene>
<comment type="caution">
    <text evidence="3">The sequence shown here is derived from an EMBL/GenBank/DDBJ whole genome shotgun (WGS) entry which is preliminary data.</text>
</comment>
<evidence type="ECO:0000313" key="4">
    <source>
        <dbReference type="Proteomes" id="UP000230869"/>
    </source>
</evidence>
<evidence type="ECO:0000256" key="1">
    <source>
        <dbReference type="SAM" id="MobiDB-lite"/>
    </source>
</evidence>
<evidence type="ECO:0000256" key="2">
    <source>
        <dbReference type="SAM" id="Phobius"/>
    </source>
</evidence>
<feature type="transmembrane region" description="Helical" evidence="2">
    <location>
        <begin position="110"/>
        <end position="137"/>
    </location>
</feature>
<dbReference type="Proteomes" id="UP000230869">
    <property type="component" value="Unassembled WGS sequence"/>
</dbReference>
<feature type="region of interest" description="Disordered" evidence="1">
    <location>
        <begin position="45"/>
        <end position="67"/>
    </location>
</feature>
<reference evidence="3 4" key="1">
    <citation type="submission" date="2017-09" db="EMBL/GenBank/DDBJ databases">
        <title>Depth-based differentiation of microbial function through sediment-hosted aquifers and enrichment of novel symbionts in the deep terrestrial subsurface.</title>
        <authorList>
            <person name="Probst A.J."/>
            <person name="Ladd B."/>
            <person name="Jarett J.K."/>
            <person name="Geller-Mcgrath D.E."/>
            <person name="Sieber C.M."/>
            <person name="Emerson J.B."/>
            <person name="Anantharaman K."/>
            <person name="Thomas B.C."/>
            <person name="Malmstrom R."/>
            <person name="Stieglmeier M."/>
            <person name="Klingl A."/>
            <person name="Woyke T."/>
            <person name="Ryan C.M."/>
            <person name="Banfield J.F."/>
        </authorList>
    </citation>
    <scope>NUCLEOTIDE SEQUENCE [LARGE SCALE GENOMIC DNA]</scope>
    <source>
        <strain evidence="3">CG11_big_fil_rev_8_21_14_0_20_39_10</strain>
    </source>
</reference>
<proteinExistence type="predicted"/>
<evidence type="ECO:0000313" key="3">
    <source>
        <dbReference type="EMBL" id="PIR13098.1"/>
    </source>
</evidence>
<name>A0A2M6K8E2_9BACT</name>
<keyword evidence="2" id="KW-1133">Transmembrane helix</keyword>
<keyword evidence="2" id="KW-0472">Membrane</keyword>